<dbReference type="AlphaFoldDB" id="A0ABC8LNK7"/>
<dbReference type="EMBL" id="CAKOAT010649598">
    <property type="protein sequence ID" value="CAH8385093.1"/>
    <property type="molecule type" value="Genomic_DNA"/>
</dbReference>
<keyword evidence="4" id="KW-1185">Reference proteome</keyword>
<feature type="chain" id="PRO_5044741395" evidence="2">
    <location>
        <begin position="23"/>
        <end position="115"/>
    </location>
</feature>
<protein>
    <submittedName>
        <fullName evidence="3">Uncharacterized protein</fullName>
    </submittedName>
</protein>
<sequence length="115" mass="12621">MASSKFLVVLALFFTCLSLNSAAFRNKPWEQTEMVNPNGAIDTNAKEPGEWGGGYVGWCRHGCCYTGRNGCIQCCRYANEQTSSMVVQKRSGGSDVAEKSSKEEEASPVWTQSRP</sequence>
<reference evidence="3 4" key="1">
    <citation type="submission" date="2022-03" db="EMBL/GenBank/DDBJ databases">
        <authorList>
            <person name="Macdonald S."/>
            <person name="Ahmed S."/>
            <person name="Newling K."/>
        </authorList>
    </citation>
    <scope>NUCLEOTIDE SEQUENCE [LARGE SCALE GENOMIC DNA]</scope>
</reference>
<keyword evidence="2" id="KW-0732">Signal</keyword>
<comment type="caution">
    <text evidence="3">The sequence shown here is derived from an EMBL/GenBank/DDBJ whole genome shotgun (WGS) entry which is preliminary data.</text>
</comment>
<gene>
    <name evidence="3" type="ORF">ERUC_LOCUS37576</name>
</gene>
<proteinExistence type="predicted"/>
<accession>A0ABC8LNK7</accession>
<feature type="region of interest" description="Disordered" evidence="1">
    <location>
        <begin position="84"/>
        <end position="115"/>
    </location>
</feature>
<evidence type="ECO:0000313" key="3">
    <source>
        <dbReference type="EMBL" id="CAH8385093.1"/>
    </source>
</evidence>
<evidence type="ECO:0000313" key="4">
    <source>
        <dbReference type="Proteomes" id="UP001642260"/>
    </source>
</evidence>
<organism evidence="3 4">
    <name type="scientific">Eruca vesicaria subsp. sativa</name>
    <name type="common">Garden rocket</name>
    <name type="synonym">Eruca sativa</name>
    <dbReference type="NCBI Taxonomy" id="29727"/>
    <lineage>
        <taxon>Eukaryota</taxon>
        <taxon>Viridiplantae</taxon>
        <taxon>Streptophyta</taxon>
        <taxon>Embryophyta</taxon>
        <taxon>Tracheophyta</taxon>
        <taxon>Spermatophyta</taxon>
        <taxon>Magnoliopsida</taxon>
        <taxon>eudicotyledons</taxon>
        <taxon>Gunneridae</taxon>
        <taxon>Pentapetalae</taxon>
        <taxon>rosids</taxon>
        <taxon>malvids</taxon>
        <taxon>Brassicales</taxon>
        <taxon>Brassicaceae</taxon>
        <taxon>Brassiceae</taxon>
        <taxon>Eruca</taxon>
    </lineage>
</organism>
<dbReference type="Proteomes" id="UP001642260">
    <property type="component" value="Unassembled WGS sequence"/>
</dbReference>
<feature type="signal peptide" evidence="2">
    <location>
        <begin position="1"/>
        <end position="22"/>
    </location>
</feature>
<name>A0ABC8LNK7_ERUVS</name>
<evidence type="ECO:0000256" key="2">
    <source>
        <dbReference type="SAM" id="SignalP"/>
    </source>
</evidence>
<evidence type="ECO:0000256" key="1">
    <source>
        <dbReference type="SAM" id="MobiDB-lite"/>
    </source>
</evidence>
<feature type="compositionally biased region" description="Basic and acidic residues" evidence="1">
    <location>
        <begin position="96"/>
        <end position="105"/>
    </location>
</feature>